<reference evidence="1 2" key="1">
    <citation type="submission" date="2020-03" db="EMBL/GenBank/DDBJ databases">
        <title>Whole genome shotgun sequence of Phytohabitans suffuscus NBRC 105367.</title>
        <authorList>
            <person name="Komaki H."/>
            <person name="Tamura T."/>
        </authorList>
    </citation>
    <scope>NUCLEOTIDE SEQUENCE [LARGE SCALE GENOMIC DNA]</scope>
    <source>
        <strain evidence="1 2">NBRC 105367</strain>
    </source>
</reference>
<gene>
    <name evidence="1" type="ORF">Psuf_001420</name>
</gene>
<evidence type="ECO:0008006" key="3">
    <source>
        <dbReference type="Google" id="ProtNLM"/>
    </source>
</evidence>
<dbReference type="Proteomes" id="UP000503011">
    <property type="component" value="Chromosome"/>
</dbReference>
<reference evidence="1 2" key="2">
    <citation type="submission" date="2020-03" db="EMBL/GenBank/DDBJ databases">
        <authorList>
            <person name="Ichikawa N."/>
            <person name="Kimura A."/>
            <person name="Kitahashi Y."/>
            <person name="Uohara A."/>
        </authorList>
    </citation>
    <scope>NUCLEOTIDE SEQUENCE [LARGE SCALE GENOMIC DNA]</scope>
    <source>
        <strain evidence="1 2">NBRC 105367</strain>
    </source>
</reference>
<sequence>MIARRCFLTLTRLDDPARHREYNAWHQLDHLPENLALPGVLWGDRWVRSPDCAPFVTGEEAAAGYQYAVMYWFRDPVERAVQEWAELNQRAVWWGRRPELAYTHRRPVGFLTPALAHSAAAALVSSDVVPMRPHRGVHLTVSRLAAPGSAPAVSWMARYERELVPALLGVPAVAGVSSYSFHSSGAGFGSASGADDSGLLVRLVHLEGDPVEAMPALRRAAPGWDRSSNQERVLFASPMRAIAPWRWDWFEATDG</sequence>
<evidence type="ECO:0000313" key="2">
    <source>
        <dbReference type="Proteomes" id="UP000503011"/>
    </source>
</evidence>
<organism evidence="1 2">
    <name type="scientific">Phytohabitans suffuscus</name>
    <dbReference type="NCBI Taxonomy" id="624315"/>
    <lineage>
        <taxon>Bacteria</taxon>
        <taxon>Bacillati</taxon>
        <taxon>Actinomycetota</taxon>
        <taxon>Actinomycetes</taxon>
        <taxon>Micromonosporales</taxon>
        <taxon>Micromonosporaceae</taxon>
    </lineage>
</organism>
<evidence type="ECO:0000313" key="1">
    <source>
        <dbReference type="EMBL" id="BCB82829.1"/>
    </source>
</evidence>
<accession>A0A6F8Y9X3</accession>
<dbReference type="KEGG" id="psuu:Psuf_001420"/>
<protein>
    <recommendedName>
        <fullName evidence="3">NIPSNAP domain-containing protein</fullName>
    </recommendedName>
</protein>
<dbReference type="AlphaFoldDB" id="A0A6F8Y9X3"/>
<dbReference type="RefSeq" id="WP_173152599.1">
    <property type="nucleotide sequence ID" value="NZ_AP022871.1"/>
</dbReference>
<proteinExistence type="predicted"/>
<dbReference type="EMBL" id="AP022871">
    <property type="protein sequence ID" value="BCB82829.1"/>
    <property type="molecule type" value="Genomic_DNA"/>
</dbReference>
<keyword evidence="2" id="KW-1185">Reference proteome</keyword>
<name>A0A6F8Y9X3_9ACTN</name>